<organism evidence="1">
    <name type="scientific">viral metagenome</name>
    <dbReference type="NCBI Taxonomy" id="1070528"/>
    <lineage>
        <taxon>unclassified sequences</taxon>
        <taxon>metagenomes</taxon>
        <taxon>organismal metagenomes</taxon>
    </lineage>
</organism>
<dbReference type="EMBL" id="MN740864">
    <property type="protein sequence ID" value="QHS83017.1"/>
    <property type="molecule type" value="Genomic_DNA"/>
</dbReference>
<proteinExistence type="predicted"/>
<protein>
    <submittedName>
        <fullName evidence="1">Uncharacterized protein</fullName>
    </submittedName>
</protein>
<accession>A0A6C0ASX4</accession>
<dbReference type="AlphaFoldDB" id="A0A6C0ASX4"/>
<name>A0A6C0ASX4_9ZZZZ</name>
<evidence type="ECO:0000313" key="1">
    <source>
        <dbReference type="EMBL" id="QHS83017.1"/>
    </source>
</evidence>
<reference evidence="1" key="1">
    <citation type="journal article" date="2020" name="Nature">
        <title>Giant virus diversity and host interactions through global metagenomics.</title>
        <authorList>
            <person name="Schulz F."/>
            <person name="Roux S."/>
            <person name="Paez-Espino D."/>
            <person name="Jungbluth S."/>
            <person name="Walsh D.A."/>
            <person name="Denef V.J."/>
            <person name="McMahon K.D."/>
            <person name="Konstantinidis K.T."/>
            <person name="Eloe-Fadrosh E.A."/>
            <person name="Kyrpides N.C."/>
            <person name="Woyke T."/>
        </authorList>
    </citation>
    <scope>NUCLEOTIDE SEQUENCE</scope>
    <source>
        <strain evidence="1">GVMAG-S-1103017-74</strain>
    </source>
</reference>
<sequence>MSRCASCAGGAAAVSRPRFARFAAVDDYAAQAASLDTAPRTPGQLRAGDVVLTAFTQEAGVDGTRVAGLLPTVNIAQGTTLYIARYAFTDAPSTDAPLTNTFTLTAPATRGVPLAVSFDTGVYDGLLLQQRDGAEVGRTPEGERWDAAADLSDTAMVYTVAGSRGMVPLHAVGFRTAGGTLPNYGTLSPEHVVTLPQGGTLLGGNAAFISMHPLQGASSASDTLLLPQELRSIARRMALNGGLDWVTASGAFQPAYMTARTLVSPGAWTFTRYKRGSASTGFTEFDVMALRAAPTGTSLTFTPTLLDPATMTHTGTETEEFTLSTPADMAAGDVVRVRVGQDSGGAAVHAELLRPSSAPEDWTSSAVINAGYTLTAEDWTAVTLESRAVVDPTLVVTVGCVLRHDRDVQVPADMALVMPPSCSFTWPAQGVLLSGMRAKWSAAVLGDVYRAAPQAGTEPLRIIA</sequence>